<evidence type="ECO:0000313" key="3">
    <source>
        <dbReference type="Proteomes" id="UP001257060"/>
    </source>
</evidence>
<dbReference type="Proteomes" id="UP001257060">
    <property type="component" value="Unassembled WGS sequence"/>
</dbReference>
<dbReference type="RefSeq" id="WP_310926384.1">
    <property type="nucleotide sequence ID" value="NZ_JAMQOP010000007.1"/>
</dbReference>
<organism evidence="2 3">
    <name type="scientific">Halogeometricum salsisoli</name>
    <dbReference type="NCBI Taxonomy" id="2950536"/>
    <lineage>
        <taxon>Archaea</taxon>
        <taxon>Methanobacteriati</taxon>
        <taxon>Methanobacteriota</taxon>
        <taxon>Stenosarchaea group</taxon>
        <taxon>Halobacteria</taxon>
        <taxon>Halobacteriales</taxon>
        <taxon>Haloferacaceae</taxon>
        <taxon>Halogeometricum</taxon>
    </lineage>
</organism>
<comment type="caution">
    <text evidence="2">The sequence shown here is derived from an EMBL/GenBank/DDBJ whole genome shotgun (WGS) entry which is preliminary data.</text>
</comment>
<keyword evidence="3" id="KW-1185">Reference proteome</keyword>
<dbReference type="InterPro" id="IPR036490">
    <property type="entry name" value="ThsB_TIR-like_sf"/>
</dbReference>
<protein>
    <submittedName>
        <fullName evidence="2">TIR domain-containing protein</fullName>
    </submittedName>
</protein>
<proteinExistence type="predicted"/>
<evidence type="ECO:0000259" key="1">
    <source>
        <dbReference type="Pfam" id="PF08937"/>
    </source>
</evidence>
<sequence length="163" mass="19397">MVRRVFFSFHYERDHWRTNPVRNSWVTQDNREVAGFIDAAEWEEIKRGGEDAIERWIDKQIHNTSVTVVLIGSETYNRDWVNREIEKSYNRGNGLLGIYIHNIEDKNGRTARKGKNPLDRWHITENGRKKYLSDIFETYHWKRDDGYNNLGSWVEKAAQIAGR</sequence>
<dbReference type="InterPro" id="IPR035897">
    <property type="entry name" value="Toll_tir_struct_dom_sf"/>
</dbReference>
<evidence type="ECO:0000313" key="2">
    <source>
        <dbReference type="EMBL" id="MDS0301474.1"/>
    </source>
</evidence>
<name>A0ABU2GME4_9EURY</name>
<dbReference type="Gene3D" id="3.40.50.10140">
    <property type="entry name" value="Toll/interleukin-1 receptor homology (TIR) domain"/>
    <property type="match status" value="1"/>
</dbReference>
<reference evidence="2 3" key="1">
    <citation type="submission" date="2022-06" db="EMBL/GenBank/DDBJ databases">
        <title>Halogeometricum sp. a new haloarchaeum isolate from saline soil.</title>
        <authorList>
            <person name="Strakova D."/>
            <person name="Galisteo C."/>
            <person name="Sanchez-Porro C."/>
            <person name="Ventosa A."/>
        </authorList>
    </citation>
    <scope>NUCLEOTIDE SEQUENCE [LARGE SCALE GENOMIC DNA]</scope>
    <source>
        <strain evidence="2 3">S1BR25-6</strain>
    </source>
</reference>
<dbReference type="Pfam" id="PF08937">
    <property type="entry name" value="ThsB_TIR"/>
    <property type="match status" value="1"/>
</dbReference>
<accession>A0ABU2GME4</accession>
<dbReference type="InterPro" id="IPR015032">
    <property type="entry name" value="ThsB__TIR-like_domain"/>
</dbReference>
<dbReference type="SUPFAM" id="SSF52206">
    <property type="entry name" value="Hypothetical protein MTH538"/>
    <property type="match status" value="1"/>
</dbReference>
<dbReference type="EMBL" id="JAMQOP010000007">
    <property type="protein sequence ID" value="MDS0301474.1"/>
    <property type="molecule type" value="Genomic_DNA"/>
</dbReference>
<feature type="domain" description="Thoeris protein ThsB TIR-like" evidence="1">
    <location>
        <begin position="6"/>
        <end position="103"/>
    </location>
</feature>
<gene>
    <name evidence="2" type="ORF">NDI76_22360</name>
</gene>